<dbReference type="PANTHER" id="PTHR21964">
    <property type="entry name" value="BREAST CANCER METASTASIS-SUPPRESSOR 1"/>
    <property type="match status" value="1"/>
</dbReference>
<feature type="compositionally biased region" description="Basic residues" evidence="6">
    <location>
        <begin position="267"/>
        <end position="279"/>
    </location>
</feature>
<organism evidence="7 8">
    <name type="scientific">Tolypocladium capitatum</name>
    <dbReference type="NCBI Taxonomy" id="45235"/>
    <lineage>
        <taxon>Eukaryota</taxon>
        <taxon>Fungi</taxon>
        <taxon>Dikarya</taxon>
        <taxon>Ascomycota</taxon>
        <taxon>Pezizomycotina</taxon>
        <taxon>Sordariomycetes</taxon>
        <taxon>Hypocreomycetidae</taxon>
        <taxon>Hypocreales</taxon>
        <taxon>Ophiocordycipitaceae</taxon>
        <taxon>Tolypocladium</taxon>
    </lineage>
</organism>
<evidence type="ECO:0008006" key="9">
    <source>
        <dbReference type="Google" id="ProtNLM"/>
    </source>
</evidence>
<feature type="compositionally biased region" description="Acidic residues" evidence="6">
    <location>
        <begin position="84"/>
        <end position="95"/>
    </location>
</feature>
<evidence type="ECO:0000256" key="4">
    <source>
        <dbReference type="ARBA" id="ARBA00023163"/>
    </source>
</evidence>
<gene>
    <name evidence="7" type="ORF">TCAP_06705</name>
</gene>
<feature type="compositionally biased region" description="Low complexity" evidence="6">
    <location>
        <begin position="1"/>
        <end position="14"/>
    </location>
</feature>
<dbReference type="GO" id="GO:0005654">
    <property type="term" value="C:nucleoplasm"/>
    <property type="evidence" value="ECO:0007669"/>
    <property type="project" value="UniProtKB-ARBA"/>
</dbReference>
<keyword evidence="8" id="KW-1185">Reference proteome</keyword>
<dbReference type="EMBL" id="NRSZ01001107">
    <property type="protein sequence ID" value="PNY23371.1"/>
    <property type="molecule type" value="Genomic_DNA"/>
</dbReference>
<evidence type="ECO:0000313" key="8">
    <source>
        <dbReference type="Proteomes" id="UP000236621"/>
    </source>
</evidence>
<evidence type="ECO:0000313" key="7">
    <source>
        <dbReference type="EMBL" id="PNY23371.1"/>
    </source>
</evidence>
<dbReference type="Proteomes" id="UP000236621">
    <property type="component" value="Unassembled WGS sequence"/>
</dbReference>
<proteinExistence type="predicted"/>
<feature type="compositionally biased region" description="Acidic residues" evidence="6">
    <location>
        <begin position="32"/>
        <end position="41"/>
    </location>
</feature>
<feature type="compositionally biased region" description="Acidic residues" evidence="6">
    <location>
        <begin position="301"/>
        <end position="322"/>
    </location>
</feature>
<dbReference type="Pfam" id="PF08598">
    <property type="entry name" value="Sds3"/>
    <property type="match status" value="1"/>
</dbReference>
<reference evidence="7 8" key="1">
    <citation type="submission" date="2017-08" db="EMBL/GenBank/DDBJ databases">
        <title>Harnessing the power of phylogenomics to disentangle the directionality and signatures of interkingdom host jumping in the parasitic fungal genus Tolypocladium.</title>
        <authorList>
            <person name="Quandt C.A."/>
            <person name="Patterson W."/>
            <person name="Spatafora J.W."/>
        </authorList>
    </citation>
    <scope>NUCLEOTIDE SEQUENCE [LARGE SCALE GENOMIC DNA]</scope>
    <source>
        <strain evidence="7 8">CBS 113982</strain>
    </source>
</reference>
<evidence type="ECO:0000256" key="3">
    <source>
        <dbReference type="ARBA" id="ARBA00023015"/>
    </source>
</evidence>
<keyword evidence="2" id="KW-0678">Repressor</keyword>
<dbReference type="GO" id="GO:0010468">
    <property type="term" value="P:regulation of gene expression"/>
    <property type="evidence" value="ECO:0007669"/>
    <property type="project" value="UniProtKB-ARBA"/>
</dbReference>
<name>A0A2K3Q785_9HYPO</name>
<evidence type="ECO:0000256" key="2">
    <source>
        <dbReference type="ARBA" id="ARBA00022491"/>
    </source>
</evidence>
<feature type="compositionally biased region" description="Basic and acidic residues" evidence="6">
    <location>
        <begin position="255"/>
        <end position="266"/>
    </location>
</feature>
<comment type="caution">
    <text evidence="7">The sequence shown here is derived from an EMBL/GenBank/DDBJ whole genome shotgun (WGS) entry which is preliminary data.</text>
</comment>
<comment type="subcellular location">
    <subcellularLocation>
        <location evidence="1">Nucleus</location>
    </subcellularLocation>
</comment>
<accession>A0A2K3Q785</accession>
<evidence type="ECO:0000256" key="1">
    <source>
        <dbReference type="ARBA" id="ARBA00004123"/>
    </source>
</evidence>
<dbReference type="InterPro" id="IPR013907">
    <property type="entry name" value="Sds3"/>
</dbReference>
<protein>
    <recommendedName>
        <fullName evidence="9">Transcriptional regulatory protein DEP1</fullName>
    </recommendedName>
</protein>
<keyword evidence="4" id="KW-0804">Transcription</keyword>
<dbReference type="AlphaFoldDB" id="A0A2K3Q785"/>
<evidence type="ECO:0000256" key="6">
    <source>
        <dbReference type="SAM" id="MobiDB-lite"/>
    </source>
</evidence>
<feature type="region of interest" description="Disordered" evidence="6">
    <location>
        <begin position="1"/>
        <end position="324"/>
    </location>
</feature>
<feature type="compositionally biased region" description="Basic and acidic residues" evidence="6">
    <location>
        <begin position="42"/>
        <end position="54"/>
    </location>
</feature>
<dbReference type="STRING" id="45235.A0A2K3Q785"/>
<feature type="compositionally biased region" description="Basic and acidic residues" evidence="6">
    <location>
        <begin position="96"/>
        <end position="113"/>
    </location>
</feature>
<dbReference type="OrthoDB" id="20886at2759"/>
<keyword evidence="3" id="KW-0805">Transcription regulation</keyword>
<feature type="compositionally biased region" description="Basic and acidic residues" evidence="6">
    <location>
        <begin position="134"/>
        <end position="146"/>
    </location>
</feature>
<evidence type="ECO:0000256" key="5">
    <source>
        <dbReference type="ARBA" id="ARBA00023242"/>
    </source>
</evidence>
<feature type="region of interest" description="Disordered" evidence="6">
    <location>
        <begin position="538"/>
        <end position="659"/>
    </location>
</feature>
<sequence>MAATAPAPGALSPSGAGGVDLGDSNVSSPLSDVDDGDVNDEEIGRMRLDARGDDGDNSSLSGDDHQEPNDDGSDSDSALSDAASDVDSDANDTEAETERLYDTPKNRRQRDVVVDQFNDGQVFEHTPSKLRRTARVEAHDGGRDDESLSGDDASVASSLGRAGDSPTKPATTQDTSVDEEVKRDSLERKRKRSPVADQSESDQPLRKRTASVGAPGADADDDTPTNGDDATSANPQSGHQSGGEYEASSTPNRDTPAEAPERETRAIKKTTRNSSKRKAASADDTAGEADSDARDEQPDAPAEDEAETHEEEPDGDAEEEADAAAKNIEESTWSVLRWSRYTANEHAVERKNAAFKDWTHIEEMFSTFRDRLYKDRLQRLEEEERSLLADEPTHPEYLKMKKCIDDRLNKRLHEINAEFEFRVQAHERRAVAQRAQIWSQFFQAMREKREQALEQLNQQWYEVQSARRSAHSLPDYGLLFPKDPTQRVRNAIAYNTEVSTLAGLAKFEGFPAGPELKGASTAEAEADFSAIDVRRGRQKPLAHHHPRDEYHTPTTLPRLGPAGEQFIKDTPWANPNHSAHRLHQKPTTQPDGRASQPVNAPPPADVKAAPATAHRSPALSSRMSESPEMARSILNPVAHQMKRVSSIPNLGRGSKTAAA</sequence>
<keyword evidence="5" id="KW-0539">Nucleus</keyword>
<dbReference type="SMART" id="SM01401">
    <property type="entry name" value="Sds3"/>
    <property type="match status" value="1"/>
</dbReference>